<accession>A0ABV1E3Q9</accession>
<name>A0ABV1E3Q9_9FIRM</name>
<gene>
    <name evidence="2" type="ORF">WMO64_00445</name>
</gene>
<reference evidence="2 3" key="1">
    <citation type="submission" date="2024-03" db="EMBL/GenBank/DDBJ databases">
        <title>Human intestinal bacterial collection.</title>
        <authorList>
            <person name="Pauvert C."/>
            <person name="Hitch T.C.A."/>
            <person name="Clavel T."/>
        </authorList>
    </citation>
    <scope>NUCLEOTIDE SEQUENCE [LARGE SCALE GENOMIC DNA]</scope>
    <source>
        <strain evidence="2 3">CLA-AP-H29</strain>
    </source>
</reference>
<organism evidence="2 3">
    <name type="scientific">Pseudoflavonifractor intestinihominis</name>
    <dbReference type="NCBI Taxonomy" id="3133171"/>
    <lineage>
        <taxon>Bacteria</taxon>
        <taxon>Bacillati</taxon>
        <taxon>Bacillota</taxon>
        <taxon>Clostridia</taxon>
        <taxon>Eubacteriales</taxon>
        <taxon>Oscillospiraceae</taxon>
        <taxon>Pseudoflavonifractor</taxon>
    </lineage>
</organism>
<sequence length="258" mass="28120">MKKTLALFLSLALALTLIAPSLTASAADVQPTPPDWCPAEEYVVFPDSQAYEADTWEKILSLRAHAAAGNLEPVSGVDTVLFNRLRELQRMTKDPGVQFELGLLAVKFALNAAAKGEKVPYSTDFEMAATYAGGQEPATYLCHLWNARLALASRDITTGLEGGLGVYVGALEYLLSYEQFTMEDVYNSVLTGIIPAQRLSYAKSLIFVTLDGAVVHPKAVRLSADYLDTTTAQARYQRTMVPVRRLAELMGSTVDYDA</sequence>
<dbReference type="EMBL" id="JBBMFK010000001">
    <property type="protein sequence ID" value="MEQ2441934.1"/>
    <property type="molecule type" value="Genomic_DNA"/>
</dbReference>
<comment type="caution">
    <text evidence="2">The sequence shown here is derived from an EMBL/GenBank/DDBJ whole genome shotgun (WGS) entry which is preliminary data.</text>
</comment>
<dbReference type="RefSeq" id="WP_349230642.1">
    <property type="nucleotide sequence ID" value="NZ_JBBMFK010000001.1"/>
</dbReference>
<keyword evidence="3" id="KW-1185">Reference proteome</keyword>
<evidence type="ECO:0000313" key="2">
    <source>
        <dbReference type="EMBL" id="MEQ2441934.1"/>
    </source>
</evidence>
<feature type="chain" id="PRO_5045807030" description="Copper amine oxidase-like N-terminal domain-containing protein" evidence="1">
    <location>
        <begin position="27"/>
        <end position="258"/>
    </location>
</feature>
<evidence type="ECO:0000313" key="3">
    <source>
        <dbReference type="Proteomes" id="UP001464378"/>
    </source>
</evidence>
<evidence type="ECO:0008006" key="4">
    <source>
        <dbReference type="Google" id="ProtNLM"/>
    </source>
</evidence>
<feature type="signal peptide" evidence="1">
    <location>
        <begin position="1"/>
        <end position="26"/>
    </location>
</feature>
<keyword evidence="1" id="KW-0732">Signal</keyword>
<dbReference type="Proteomes" id="UP001464378">
    <property type="component" value="Unassembled WGS sequence"/>
</dbReference>
<proteinExistence type="predicted"/>
<protein>
    <recommendedName>
        <fullName evidence="4">Copper amine oxidase-like N-terminal domain-containing protein</fullName>
    </recommendedName>
</protein>
<evidence type="ECO:0000256" key="1">
    <source>
        <dbReference type="SAM" id="SignalP"/>
    </source>
</evidence>